<evidence type="ECO:0000256" key="5">
    <source>
        <dbReference type="ARBA" id="ARBA00022989"/>
    </source>
</evidence>
<sequence>MPLFEPDKLLNIVYALSIFLIGYFVAKRIAIVTERSIGNRFSRHHTLLMSRLIFYFIFTIFFIASLQHLGFQLSVLLGTAGILTVAISFASQTAISNLVSGVFLLIEHPFKVGDTVEIKGINGIVDSIDLLSTKLKTPDNKLVRIPNEAMIKSEITNLSYFSTRRIDLIIAVAYECDIAQVKTMLLTIADNCEKVLKDPAPNVTIDNFANSTVELKFMVWVNTADLAMARNSLQEIIKQQFDLEGIEAPPPQITVHRV</sequence>
<comment type="subcellular location">
    <subcellularLocation>
        <location evidence="7">Cell inner membrane</location>
        <topology evidence="7">Multi-pass membrane protein</topology>
    </subcellularLocation>
    <subcellularLocation>
        <location evidence="1">Cell membrane</location>
        <topology evidence="1">Multi-pass membrane protein</topology>
    </subcellularLocation>
</comment>
<keyword evidence="12" id="KW-1185">Reference proteome</keyword>
<keyword evidence="6 7" id="KW-0472">Membrane</keyword>
<comment type="subunit">
    <text evidence="7">Homoheptamer.</text>
</comment>
<dbReference type="PROSITE" id="PS01246">
    <property type="entry name" value="UPF0003"/>
    <property type="match status" value="1"/>
</dbReference>
<organism evidence="11 12">
    <name type="scientific">Legionella jamestowniensis</name>
    <dbReference type="NCBI Taxonomy" id="455"/>
    <lineage>
        <taxon>Bacteria</taxon>
        <taxon>Pseudomonadati</taxon>
        <taxon>Pseudomonadota</taxon>
        <taxon>Gammaproteobacteria</taxon>
        <taxon>Legionellales</taxon>
        <taxon>Legionellaceae</taxon>
        <taxon>Legionella</taxon>
    </lineage>
</organism>
<evidence type="ECO:0000256" key="4">
    <source>
        <dbReference type="ARBA" id="ARBA00022692"/>
    </source>
</evidence>
<feature type="domain" description="Mechanosensitive ion channel MscS" evidence="8">
    <location>
        <begin position="94"/>
        <end position="159"/>
    </location>
</feature>
<dbReference type="Pfam" id="PF21082">
    <property type="entry name" value="MS_channel_3rd"/>
    <property type="match status" value="1"/>
</dbReference>
<evidence type="ECO:0000256" key="6">
    <source>
        <dbReference type="ARBA" id="ARBA00023136"/>
    </source>
</evidence>
<evidence type="ECO:0000259" key="10">
    <source>
        <dbReference type="Pfam" id="PF21088"/>
    </source>
</evidence>
<evidence type="ECO:0000313" key="12">
    <source>
        <dbReference type="Proteomes" id="UP000093336"/>
    </source>
</evidence>
<reference evidence="11 12" key="1">
    <citation type="submission" date="2016-05" db="EMBL/GenBank/DDBJ databases">
        <authorList>
            <person name="Prochazka B."/>
            <person name="Indra A."/>
            <person name="Hasenberger P."/>
            <person name="Blaschitz M."/>
            <person name="Wagner L."/>
            <person name="Wewalka G."/>
            <person name="Sorschag S."/>
            <person name="Schmid D."/>
            <person name="Ruppitsch W."/>
        </authorList>
    </citation>
    <scope>NUCLEOTIDE SEQUENCE [LARGE SCALE GENOMIC DNA]</scope>
    <source>
        <strain evidence="11 12">974010_12</strain>
    </source>
</reference>
<keyword evidence="4 7" id="KW-0812">Transmembrane</keyword>
<evidence type="ECO:0000259" key="9">
    <source>
        <dbReference type="Pfam" id="PF21082"/>
    </source>
</evidence>
<feature type="transmembrane region" description="Helical" evidence="7">
    <location>
        <begin position="52"/>
        <end position="70"/>
    </location>
</feature>
<evidence type="ECO:0000256" key="3">
    <source>
        <dbReference type="ARBA" id="ARBA00022475"/>
    </source>
</evidence>
<dbReference type="RefSeq" id="WP_065621245.1">
    <property type="nucleotide sequence ID" value="NZ_LYOZ01000052.1"/>
</dbReference>
<dbReference type="InterPro" id="IPR023408">
    <property type="entry name" value="MscS_beta-dom_sf"/>
</dbReference>
<feature type="transmembrane region" description="Helical" evidence="7">
    <location>
        <begin position="82"/>
        <end position="106"/>
    </location>
</feature>
<comment type="function">
    <text evidence="7">Mechanosensitive channel that participates in the regulation of osmotic pressure changes within the cell, opening in response to stretch forces in the membrane lipid bilayer, without the need for other proteins. Contributes to normal resistance to hypoosmotic shock. Forms an ion channel of 1.0 nanosiemens conductance with a slight preference for anions.</text>
</comment>
<dbReference type="SUPFAM" id="SSF50182">
    <property type="entry name" value="Sm-like ribonucleoproteins"/>
    <property type="match status" value="1"/>
</dbReference>
<keyword evidence="7" id="KW-0406">Ion transport</keyword>
<dbReference type="Pfam" id="PF21088">
    <property type="entry name" value="MS_channel_1st"/>
    <property type="match status" value="1"/>
</dbReference>
<comment type="caution">
    <text evidence="7">Lacks conserved residue(s) required for the propagation of feature annotation.</text>
</comment>
<dbReference type="InterPro" id="IPR006685">
    <property type="entry name" value="MscS_channel_2nd"/>
</dbReference>
<dbReference type="Gene3D" id="1.10.287.1260">
    <property type="match status" value="1"/>
</dbReference>
<dbReference type="PANTHER" id="PTHR30221">
    <property type="entry name" value="SMALL-CONDUCTANCE MECHANOSENSITIVE CHANNEL"/>
    <property type="match status" value="1"/>
</dbReference>
<evidence type="ECO:0000256" key="7">
    <source>
        <dbReference type="RuleBase" id="RU369025"/>
    </source>
</evidence>
<dbReference type="InterPro" id="IPR011066">
    <property type="entry name" value="MscS_channel_C_sf"/>
</dbReference>
<dbReference type="EMBL" id="LYOZ01000052">
    <property type="protein sequence ID" value="OCH97055.1"/>
    <property type="molecule type" value="Genomic_DNA"/>
</dbReference>
<accession>A0ABX2XYR5</accession>
<keyword evidence="7" id="KW-0813">Transport</keyword>
<dbReference type="PANTHER" id="PTHR30221:SF1">
    <property type="entry name" value="SMALL-CONDUCTANCE MECHANOSENSITIVE CHANNEL"/>
    <property type="match status" value="1"/>
</dbReference>
<keyword evidence="3" id="KW-1003">Cell membrane</keyword>
<feature type="domain" description="Mechanosensitive ion channel MscS C-terminal" evidence="9">
    <location>
        <begin position="167"/>
        <end position="247"/>
    </location>
</feature>
<dbReference type="InterPro" id="IPR006686">
    <property type="entry name" value="MscS_channel_CS"/>
</dbReference>
<dbReference type="Proteomes" id="UP000093336">
    <property type="component" value="Unassembled WGS sequence"/>
</dbReference>
<name>A0ABX2XYR5_9GAMM</name>
<dbReference type="InterPro" id="IPR049142">
    <property type="entry name" value="MS_channel_1st"/>
</dbReference>
<comment type="caution">
    <text evidence="11">The sequence shown here is derived from an EMBL/GenBank/DDBJ whole genome shotgun (WGS) entry which is preliminary data.</text>
</comment>
<evidence type="ECO:0000256" key="2">
    <source>
        <dbReference type="ARBA" id="ARBA00008017"/>
    </source>
</evidence>
<dbReference type="InterPro" id="IPR045275">
    <property type="entry name" value="MscS_archaea/bacteria_type"/>
</dbReference>
<dbReference type="InterPro" id="IPR011014">
    <property type="entry name" value="MscS_channel_TM-2"/>
</dbReference>
<proteinExistence type="inferred from homology"/>
<dbReference type="InterPro" id="IPR049278">
    <property type="entry name" value="MS_channel_C"/>
</dbReference>
<feature type="transmembrane region" description="Helical" evidence="7">
    <location>
        <begin position="12"/>
        <end position="31"/>
    </location>
</feature>
<dbReference type="Gene3D" id="3.30.70.100">
    <property type="match status" value="1"/>
</dbReference>
<gene>
    <name evidence="11" type="ORF">A8135_05330</name>
</gene>
<keyword evidence="7" id="KW-0407">Ion channel</keyword>
<dbReference type="SUPFAM" id="SSF82861">
    <property type="entry name" value="Mechanosensitive channel protein MscS (YggB), transmembrane region"/>
    <property type="match status" value="1"/>
</dbReference>
<dbReference type="Pfam" id="PF00924">
    <property type="entry name" value="MS_channel_2nd"/>
    <property type="match status" value="1"/>
</dbReference>
<comment type="similarity">
    <text evidence="2 7">Belongs to the MscS (TC 1.A.23) family.</text>
</comment>
<dbReference type="InterPro" id="IPR010920">
    <property type="entry name" value="LSM_dom_sf"/>
</dbReference>
<evidence type="ECO:0000256" key="1">
    <source>
        <dbReference type="ARBA" id="ARBA00004651"/>
    </source>
</evidence>
<dbReference type="SUPFAM" id="SSF82689">
    <property type="entry name" value="Mechanosensitive channel protein MscS (YggB), C-terminal domain"/>
    <property type="match status" value="1"/>
</dbReference>
<protein>
    <recommendedName>
        <fullName evidence="7">Small-conductance mechanosensitive channel</fullName>
    </recommendedName>
</protein>
<dbReference type="Gene3D" id="2.30.30.60">
    <property type="match status" value="1"/>
</dbReference>
<keyword evidence="5 7" id="KW-1133">Transmembrane helix</keyword>
<keyword evidence="7" id="KW-0997">Cell inner membrane</keyword>
<evidence type="ECO:0000259" key="8">
    <source>
        <dbReference type="Pfam" id="PF00924"/>
    </source>
</evidence>
<evidence type="ECO:0000313" key="11">
    <source>
        <dbReference type="EMBL" id="OCH97055.1"/>
    </source>
</evidence>
<feature type="domain" description="Mechanosensitive ion channel transmembrane helices 2/3" evidence="10">
    <location>
        <begin position="52"/>
        <end position="92"/>
    </location>
</feature>